<dbReference type="GO" id="GO:0033013">
    <property type="term" value="P:tetrapyrrole metabolic process"/>
    <property type="evidence" value="ECO:0007669"/>
    <property type="project" value="UniProtKB-ARBA"/>
</dbReference>
<dbReference type="OrthoDB" id="9795496at2"/>
<evidence type="ECO:0000256" key="4">
    <source>
        <dbReference type="ARBA" id="ARBA00022989"/>
    </source>
</evidence>
<evidence type="ECO:0000256" key="3">
    <source>
        <dbReference type="ARBA" id="ARBA00022692"/>
    </source>
</evidence>
<feature type="transmembrane region" description="Helical" evidence="6">
    <location>
        <begin position="138"/>
        <end position="160"/>
    </location>
</feature>
<evidence type="ECO:0000256" key="5">
    <source>
        <dbReference type="ARBA" id="ARBA00023136"/>
    </source>
</evidence>
<name>A0A1H4AT96_ALKAM</name>
<feature type="transmembrane region" description="Helical" evidence="6">
    <location>
        <begin position="111"/>
        <end position="131"/>
    </location>
</feature>
<comment type="subcellular location">
    <subcellularLocation>
        <location evidence="1">Membrane</location>
        <topology evidence="1">Multi-pass membrane protein</topology>
    </subcellularLocation>
</comment>
<evidence type="ECO:0000313" key="7">
    <source>
        <dbReference type="EMBL" id="SEA39076.1"/>
    </source>
</evidence>
<protein>
    <submittedName>
        <fullName evidence="7">TspO and MBR related proteins</fullName>
    </submittedName>
</protein>
<accession>A0A1H4AT96</accession>
<dbReference type="PIRSF" id="PIRSF005859">
    <property type="entry name" value="PBR"/>
    <property type="match status" value="1"/>
</dbReference>
<feature type="transmembrane region" description="Helical" evidence="6">
    <location>
        <begin position="87"/>
        <end position="105"/>
    </location>
</feature>
<feature type="transmembrane region" description="Helical" evidence="6">
    <location>
        <begin position="54"/>
        <end position="75"/>
    </location>
</feature>
<dbReference type="PANTHER" id="PTHR10057">
    <property type="entry name" value="PERIPHERAL-TYPE BENZODIAZEPINE RECEPTOR"/>
    <property type="match status" value="1"/>
</dbReference>
<keyword evidence="3 6" id="KW-0812">Transmembrane</keyword>
<dbReference type="PANTHER" id="PTHR10057:SF0">
    <property type="entry name" value="TRANSLOCATOR PROTEIN"/>
    <property type="match status" value="1"/>
</dbReference>
<sequence length="167" mass="18693">MIGQSAYTKLQQSSALLAILVITFLAAALGSLGSVNAPEFYRQLELPSWAPPGWLFGPAWTLLYTLMALAAWLVWRSDRLAVTGRALLLYGIQLVLNALWSWLFFAWYLGAAALAEIVLLWLAILITLLLFKRHSILAAVLLLPYLCWVSFATMLTWSIWQLNPTVL</sequence>
<keyword evidence="8" id="KW-1185">Reference proteome</keyword>
<gene>
    <name evidence="7" type="ORF">SAMN04488051_10317</name>
</gene>
<dbReference type="STRING" id="152573.SAMN04488051_10317"/>
<evidence type="ECO:0000256" key="1">
    <source>
        <dbReference type="ARBA" id="ARBA00004141"/>
    </source>
</evidence>
<reference evidence="7 8" key="1">
    <citation type="submission" date="2016-10" db="EMBL/GenBank/DDBJ databases">
        <authorList>
            <person name="de Groot N.N."/>
        </authorList>
    </citation>
    <scope>NUCLEOTIDE SEQUENCE [LARGE SCALE GENOMIC DNA]</scope>
    <source>
        <strain evidence="7 8">CGMCC 1.3430</strain>
    </source>
</reference>
<dbReference type="Proteomes" id="UP000198773">
    <property type="component" value="Unassembled WGS sequence"/>
</dbReference>
<dbReference type="CDD" id="cd15904">
    <property type="entry name" value="TSPO_MBR"/>
    <property type="match status" value="1"/>
</dbReference>
<dbReference type="InterPro" id="IPR038330">
    <property type="entry name" value="TspO/MBR-related_sf"/>
</dbReference>
<evidence type="ECO:0000256" key="2">
    <source>
        <dbReference type="ARBA" id="ARBA00007524"/>
    </source>
</evidence>
<dbReference type="FunFam" id="1.20.1260.100:FF:000001">
    <property type="entry name" value="translocator protein 2"/>
    <property type="match status" value="1"/>
</dbReference>
<proteinExistence type="inferred from homology"/>
<dbReference type="GO" id="GO:0016020">
    <property type="term" value="C:membrane"/>
    <property type="evidence" value="ECO:0007669"/>
    <property type="project" value="UniProtKB-SubCell"/>
</dbReference>
<dbReference type="Gene3D" id="1.20.1260.100">
    <property type="entry name" value="TspO/MBR protein"/>
    <property type="match status" value="1"/>
</dbReference>
<comment type="similarity">
    <text evidence="2">Belongs to the TspO/BZRP family.</text>
</comment>
<dbReference type="Pfam" id="PF03073">
    <property type="entry name" value="TspO_MBR"/>
    <property type="match status" value="1"/>
</dbReference>
<organism evidence="7 8">
    <name type="scientific">Alkalimonas amylolytica</name>
    <dbReference type="NCBI Taxonomy" id="152573"/>
    <lineage>
        <taxon>Bacteria</taxon>
        <taxon>Pseudomonadati</taxon>
        <taxon>Pseudomonadota</taxon>
        <taxon>Gammaproteobacteria</taxon>
        <taxon>Alkalimonas</taxon>
    </lineage>
</organism>
<dbReference type="InterPro" id="IPR004307">
    <property type="entry name" value="TspO_MBR"/>
</dbReference>
<keyword evidence="4 6" id="KW-1133">Transmembrane helix</keyword>
<keyword evidence="5 6" id="KW-0472">Membrane</keyword>
<evidence type="ECO:0000256" key="6">
    <source>
        <dbReference type="SAM" id="Phobius"/>
    </source>
</evidence>
<dbReference type="EMBL" id="FNRM01000003">
    <property type="protein sequence ID" value="SEA39076.1"/>
    <property type="molecule type" value="Genomic_DNA"/>
</dbReference>
<dbReference type="AlphaFoldDB" id="A0A1H4AT96"/>
<evidence type="ECO:0000313" key="8">
    <source>
        <dbReference type="Proteomes" id="UP000198773"/>
    </source>
</evidence>